<dbReference type="InterPro" id="IPR023214">
    <property type="entry name" value="HAD_sf"/>
</dbReference>
<gene>
    <name evidence="1" type="ORF">C8261_11090</name>
</gene>
<organism evidence="1 2">
    <name type="scientific">Pseudothauera lacus</name>
    <dbReference type="NCBI Taxonomy" id="2136175"/>
    <lineage>
        <taxon>Bacteria</taxon>
        <taxon>Pseudomonadati</taxon>
        <taxon>Pseudomonadota</taxon>
        <taxon>Betaproteobacteria</taxon>
        <taxon>Rhodocyclales</taxon>
        <taxon>Zoogloeaceae</taxon>
        <taxon>Pseudothauera</taxon>
    </lineage>
</organism>
<dbReference type="NCBIfam" id="TIGR01993">
    <property type="entry name" value="Pyr-5-nucltdase"/>
    <property type="match status" value="1"/>
</dbReference>
<dbReference type="Gene3D" id="3.40.50.1000">
    <property type="entry name" value="HAD superfamily/HAD-like"/>
    <property type="match status" value="1"/>
</dbReference>
<dbReference type="NCBIfam" id="TIGR01509">
    <property type="entry name" value="HAD-SF-IA-v3"/>
    <property type="match status" value="1"/>
</dbReference>
<dbReference type="SFLD" id="SFLDS00003">
    <property type="entry name" value="Haloacid_Dehalogenase"/>
    <property type="match status" value="1"/>
</dbReference>
<reference evidence="1 2" key="1">
    <citation type="submission" date="2018-03" db="EMBL/GenBank/DDBJ databases">
        <authorList>
            <person name="Keele B.F."/>
        </authorList>
    </citation>
    <scope>NUCLEOTIDE SEQUENCE [LARGE SCALE GENOMIC DNA]</scope>
    <source>
        <strain evidence="1 2">D20</strain>
    </source>
</reference>
<dbReference type="InterPro" id="IPR006439">
    <property type="entry name" value="HAD-SF_hydro_IA"/>
</dbReference>
<dbReference type="EMBL" id="PZKC01000008">
    <property type="protein sequence ID" value="PTD96114.1"/>
    <property type="molecule type" value="Genomic_DNA"/>
</dbReference>
<dbReference type="InterPro" id="IPR036412">
    <property type="entry name" value="HAD-like_sf"/>
</dbReference>
<dbReference type="Pfam" id="PF00702">
    <property type="entry name" value="Hydrolase"/>
    <property type="match status" value="1"/>
</dbReference>
<accession>A0A2T4IEC5</accession>
<dbReference type="InterPro" id="IPR010237">
    <property type="entry name" value="Pyr-5-nucltdase"/>
</dbReference>
<comment type="caution">
    <text evidence="1">The sequence shown here is derived from an EMBL/GenBank/DDBJ whole genome shotgun (WGS) entry which is preliminary data.</text>
</comment>
<dbReference type="SFLD" id="SFLDG01129">
    <property type="entry name" value="C1.5:_HAD__Beta-PGM__Phosphata"/>
    <property type="match status" value="1"/>
</dbReference>
<dbReference type="OrthoDB" id="8558420at2"/>
<reference evidence="1 2" key="2">
    <citation type="submission" date="2018-04" db="EMBL/GenBank/DDBJ databases">
        <title>Thauera lacus sp. nov., isolated from an saline lake in Inner Mongolia, China.</title>
        <authorList>
            <person name="Liang Q.-Y."/>
        </authorList>
    </citation>
    <scope>NUCLEOTIDE SEQUENCE [LARGE SCALE GENOMIC DNA]</scope>
    <source>
        <strain evidence="1 2">D20</strain>
    </source>
</reference>
<dbReference type="AlphaFoldDB" id="A0A2T4IEC5"/>
<sequence>MSHPPVWLFDLDNTLHNASPHIFPHINRSMTAYLERHLGLSGDEANALRVRYWLRYGATLTGLIRHHGTDPHHFLAETHRFEQLHEMMVFDRALAALLRRLPGVKIVFSNGPQRYAEAVLDVMGIRRHFADVFGIERMKLHPKPAVRAYREVLRAHRLNPRRCILVEDSAVNLRTARRLGMRTVWVSRSLRSPAYVDVKIASVLDLGRSVGLLR</sequence>
<dbReference type="Gene3D" id="1.10.150.450">
    <property type="match status" value="1"/>
</dbReference>
<dbReference type="Proteomes" id="UP000241193">
    <property type="component" value="Unassembled WGS sequence"/>
</dbReference>
<dbReference type="SFLD" id="SFLDG01132">
    <property type="entry name" value="C1.5.3:_5'-Nucleotidase_Like"/>
    <property type="match status" value="1"/>
</dbReference>
<dbReference type="PANTHER" id="PTHR12725:SF117">
    <property type="entry name" value="HALOACID DEHALOGENASE-LIKE HYDROLASE"/>
    <property type="match status" value="1"/>
</dbReference>
<name>A0A2T4IEC5_9RHOO</name>
<protein>
    <submittedName>
        <fullName evidence="1">Pyrimidine 5'-nucleotidase</fullName>
    </submittedName>
</protein>
<dbReference type="PANTHER" id="PTHR12725">
    <property type="entry name" value="HALOACID DEHALOGENASE-LIKE HYDROLASE"/>
    <property type="match status" value="1"/>
</dbReference>
<evidence type="ECO:0000313" key="1">
    <source>
        <dbReference type="EMBL" id="PTD96114.1"/>
    </source>
</evidence>
<dbReference type="SUPFAM" id="SSF56784">
    <property type="entry name" value="HAD-like"/>
    <property type="match status" value="1"/>
</dbReference>
<proteinExistence type="predicted"/>
<evidence type="ECO:0000313" key="2">
    <source>
        <dbReference type="Proteomes" id="UP000241193"/>
    </source>
</evidence>
<keyword evidence="2" id="KW-1185">Reference proteome</keyword>
<dbReference type="RefSeq" id="WP_107493773.1">
    <property type="nucleotide sequence ID" value="NZ_PZKC01000008.1"/>
</dbReference>